<dbReference type="InterPro" id="IPR057326">
    <property type="entry name" value="KR_dom"/>
</dbReference>
<comment type="similarity">
    <text evidence="1 3">Belongs to the short-chain dehydrogenases/reductases (SDR) family.</text>
</comment>
<proteinExistence type="inferred from homology"/>
<evidence type="ECO:0000313" key="6">
    <source>
        <dbReference type="Proteomes" id="UP000617628"/>
    </source>
</evidence>
<evidence type="ECO:0000256" key="2">
    <source>
        <dbReference type="ARBA" id="ARBA00023002"/>
    </source>
</evidence>
<dbReference type="SUPFAM" id="SSF51735">
    <property type="entry name" value="NAD(P)-binding Rossmann-fold domains"/>
    <property type="match status" value="1"/>
</dbReference>
<dbReference type="PRINTS" id="PR00080">
    <property type="entry name" value="SDRFAMILY"/>
</dbReference>
<dbReference type="Proteomes" id="UP000617628">
    <property type="component" value="Unassembled WGS sequence"/>
</dbReference>
<dbReference type="RefSeq" id="WP_200359570.1">
    <property type="nucleotide sequence ID" value="NZ_JAENIL010000095.1"/>
</dbReference>
<evidence type="ECO:0000313" key="5">
    <source>
        <dbReference type="EMBL" id="MBK1880515.1"/>
    </source>
</evidence>
<protein>
    <submittedName>
        <fullName evidence="5">SDR family oxidoreductase</fullName>
    </submittedName>
</protein>
<dbReference type="PANTHER" id="PTHR44196">
    <property type="entry name" value="DEHYDROGENASE/REDUCTASE SDR FAMILY MEMBER 7B"/>
    <property type="match status" value="1"/>
</dbReference>
<dbReference type="Gene3D" id="3.40.50.720">
    <property type="entry name" value="NAD(P)-binding Rossmann-like Domain"/>
    <property type="match status" value="1"/>
</dbReference>
<dbReference type="SMART" id="SM00822">
    <property type="entry name" value="PKS_KR"/>
    <property type="match status" value="1"/>
</dbReference>
<dbReference type="GO" id="GO:0016020">
    <property type="term" value="C:membrane"/>
    <property type="evidence" value="ECO:0007669"/>
    <property type="project" value="TreeGrafter"/>
</dbReference>
<dbReference type="EMBL" id="JAENIL010000095">
    <property type="protein sequence ID" value="MBK1880515.1"/>
    <property type="molecule type" value="Genomic_DNA"/>
</dbReference>
<dbReference type="InterPro" id="IPR020904">
    <property type="entry name" value="Sc_DH/Rdtase_CS"/>
</dbReference>
<dbReference type="Pfam" id="PF00106">
    <property type="entry name" value="adh_short"/>
    <property type="match status" value="1"/>
</dbReference>
<organism evidence="5 6">
    <name type="scientific">Pelagicoccus mobilis</name>
    <dbReference type="NCBI Taxonomy" id="415221"/>
    <lineage>
        <taxon>Bacteria</taxon>
        <taxon>Pseudomonadati</taxon>
        <taxon>Verrucomicrobiota</taxon>
        <taxon>Opitutia</taxon>
        <taxon>Puniceicoccales</taxon>
        <taxon>Pelagicoccaceae</taxon>
        <taxon>Pelagicoccus</taxon>
    </lineage>
</organism>
<dbReference type="PIRSF" id="PIRSF000126">
    <property type="entry name" value="11-beta-HSD1"/>
    <property type="match status" value="1"/>
</dbReference>
<accession>A0A934S3H7</accession>
<keyword evidence="2" id="KW-0560">Oxidoreductase</keyword>
<evidence type="ECO:0000259" key="4">
    <source>
        <dbReference type="SMART" id="SM00822"/>
    </source>
</evidence>
<dbReference type="AlphaFoldDB" id="A0A934S3H7"/>
<reference evidence="5" key="1">
    <citation type="submission" date="2021-01" db="EMBL/GenBank/DDBJ databases">
        <title>Modified the classification status of verrucomicrobia.</title>
        <authorList>
            <person name="Feng X."/>
        </authorList>
    </citation>
    <scope>NUCLEOTIDE SEQUENCE</scope>
    <source>
        <strain evidence="5">KCTC 13126</strain>
    </source>
</reference>
<sequence length="268" mass="28780">MDKLAKKVVLITGASRGIGKAISVHLADKGATLALTSRNQANLDELQAELTDCGVSVKTYAADVTDFQEAKSIVKDCESTLGPIDVLINNAGISGPNGNVLEQDFEELWKTMEVNVRGPMAYMQAALPSMLRRNAGIVINMGSYSSVHPFPGAATYSASKAALARYTDSVQATLKGSSVQIFTVSPGLVETDMTKDAPFVKDIPKEFWSPIEAISRLVEKLAGGKYASLKGRFIHVKDDIDELAREADRINSDNLYSLTLNNLKGPVG</sequence>
<dbReference type="PROSITE" id="PS00061">
    <property type="entry name" value="ADH_SHORT"/>
    <property type="match status" value="1"/>
</dbReference>
<feature type="domain" description="Ketoreductase" evidence="4">
    <location>
        <begin position="7"/>
        <end position="185"/>
    </location>
</feature>
<dbReference type="InterPro" id="IPR036291">
    <property type="entry name" value="NAD(P)-bd_dom_sf"/>
</dbReference>
<evidence type="ECO:0000256" key="1">
    <source>
        <dbReference type="ARBA" id="ARBA00006484"/>
    </source>
</evidence>
<comment type="caution">
    <text evidence="5">The sequence shown here is derived from an EMBL/GenBank/DDBJ whole genome shotgun (WGS) entry which is preliminary data.</text>
</comment>
<dbReference type="PRINTS" id="PR00081">
    <property type="entry name" value="GDHRDH"/>
</dbReference>
<dbReference type="InterPro" id="IPR002347">
    <property type="entry name" value="SDR_fam"/>
</dbReference>
<evidence type="ECO:0000256" key="3">
    <source>
        <dbReference type="RuleBase" id="RU000363"/>
    </source>
</evidence>
<name>A0A934S3H7_9BACT</name>
<keyword evidence="6" id="KW-1185">Reference proteome</keyword>
<dbReference type="CDD" id="cd05233">
    <property type="entry name" value="SDR_c"/>
    <property type="match status" value="1"/>
</dbReference>
<dbReference type="PANTHER" id="PTHR44196:SF1">
    <property type="entry name" value="DEHYDROGENASE_REDUCTASE SDR FAMILY MEMBER 7B"/>
    <property type="match status" value="1"/>
</dbReference>
<dbReference type="FunFam" id="3.40.50.720:FF:000084">
    <property type="entry name" value="Short-chain dehydrogenase reductase"/>
    <property type="match status" value="1"/>
</dbReference>
<dbReference type="GO" id="GO:0016491">
    <property type="term" value="F:oxidoreductase activity"/>
    <property type="evidence" value="ECO:0007669"/>
    <property type="project" value="UniProtKB-KW"/>
</dbReference>
<gene>
    <name evidence="5" type="ORF">JIN87_26755</name>
</gene>